<dbReference type="InterPro" id="IPR012171">
    <property type="entry name" value="Fatty_acid_desaturase"/>
</dbReference>
<gene>
    <name evidence="4" type="ORF">X805_33250</name>
</gene>
<dbReference type="InterPro" id="IPR005804">
    <property type="entry name" value="FA_desaturase_dom"/>
</dbReference>
<keyword evidence="2" id="KW-0472">Membrane</keyword>
<sequence length="382" mass="43921">MGNDGCRLSRRKRLPTMRPSLDRNEFPDAAKTQNNPSWTETMSTHDDYRMIGGAGERAQAAGLVGAEWYKSPVPRATMKALMKREDAPAVRDTLLWFALIAAAGVWMALSWGTAWFALAFFVYATLYTGAADARWHESSHGTAFRTRWMNDALYQLSSFMALRRPTRWRWSHTRHHSDTLVTGRDPEINVMLPARPGKIVLNLFALHYGPHEIARVLAHACGRIDAEERSYVPETEWPRLIREARVWVLIWAAVFALAWGIGSVLPLFYVVFPCFAGAWLHTFFGLTQHAGLPENVLDHRLNCRTVTMNPVFRFLYWNMNYHIEHHMYPMVPYHALPRLHEAMRDDCPAPYPGVLAAYREILPAILRQAREPDWSVQRPMPR</sequence>
<dbReference type="eggNOG" id="COG3239">
    <property type="taxonomic scope" value="Bacteria"/>
</dbReference>
<dbReference type="GO" id="GO:0016020">
    <property type="term" value="C:membrane"/>
    <property type="evidence" value="ECO:0007669"/>
    <property type="project" value="TreeGrafter"/>
</dbReference>
<dbReference type="STRING" id="34103.SAMN05421778_12839"/>
<evidence type="ECO:0000256" key="1">
    <source>
        <dbReference type="SAM" id="MobiDB-lite"/>
    </source>
</evidence>
<comment type="caution">
    <text evidence="4">The sequence shown here is derived from an EMBL/GenBank/DDBJ whole genome shotgun (WGS) entry which is preliminary data.</text>
</comment>
<dbReference type="Proteomes" id="UP000026714">
    <property type="component" value="Unassembled WGS sequence"/>
</dbReference>
<protein>
    <submittedName>
        <fullName evidence="4">Fatty acid desaturase</fullName>
    </submittedName>
</protein>
<dbReference type="PATRIC" id="fig|1286631.3.peg.3246"/>
<dbReference type="GO" id="GO:0008610">
    <property type="term" value="P:lipid biosynthetic process"/>
    <property type="evidence" value="ECO:0007669"/>
    <property type="project" value="UniProtKB-ARBA"/>
</dbReference>
<evidence type="ECO:0000259" key="3">
    <source>
        <dbReference type="Pfam" id="PF00487"/>
    </source>
</evidence>
<dbReference type="CDD" id="cd03511">
    <property type="entry name" value="Rhizopine-oxygenase-like"/>
    <property type="match status" value="1"/>
</dbReference>
<feature type="domain" description="Fatty acid desaturase" evidence="3">
    <location>
        <begin position="116"/>
        <end position="351"/>
    </location>
</feature>
<dbReference type="PANTHER" id="PTHR19353">
    <property type="entry name" value="FATTY ACID DESATURASE 2"/>
    <property type="match status" value="1"/>
</dbReference>
<feature type="transmembrane region" description="Helical" evidence="2">
    <location>
        <begin position="244"/>
        <end position="261"/>
    </location>
</feature>
<dbReference type="PANTHER" id="PTHR19353:SF19">
    <property type="entry name" value="DELTA(5) FATTY ACID DESATURASE C-RELATED"/>
    <property type="match status" value="1"/>
</dbReference>
<dbReference type="AlphaFoldDB" id="A0A059KJ33"/>
<evidence type="ECO:0000313" key="4">
    <source>
        <dbReference type="EMBL" id="KDB51098.1"/>
    </source>
</evidence>
<dbReference type="GO" id="GO:0016717">
    <property type="term" value="F:oxidoreductase activity, acting on paired donors, with oxidation of a pair of donors resulting in the reduction of molecular oxygen to two molecules of water"/>
    <property type="evidence" value="ECO:0007669"/>
    <property type="project" value="TreeGrafter"/>
</dbReference>
<proteinExistence type="predicted"/>
<keyword evidence="2" id="KW-0812">Transmembrane</keyword>
<evidence type="ECO:0000256" key="2">
    <source>
        <dbReference type="SAM" id="Phobius"/>
    </source>
</evidence>
<keyword evidence="5" id="KW-1185">Reference proteome</keyword>
<dbReference type="Pfam" id="PF00487">
    <property type="entry name" value="FA_desaturase"/>
    <property type="match status" value="1"/>
</dbReference>
<organism evidence="4 5">
    <name type="scientific">Sphaerotilus natans subsp. natans DSM 6575</name>
    <dbReference type="NCBI Taxonomy" id="1286631"/>
    <lineage>
        <taxon>Bacteria</taxon>
        <taxon>Pseudomonadati</taxon>
        <taxon>Pseudomonadota</taxon>
        <taxon>Betaproteobacteria</taxon>
        <taxon>Burkholderiales</taxon>
        <taxon>Sphaerotilaceae</taxon>
        <taxon>Sphaerotilus</taxon>
    </lineage>
</organism>
<accession>A0A059KJ33</accession>
<evidence type="ECO:0000313" key="5">
    <source>
        <dbReference type="Proteomes" id="UP000026714"/>
    </source>
</evidence>
<feature type="transmembrane region" description="Helical" evidence="2">
    <location>
        <begin position="89"/>
        <end position="109"/>
    </location>
</feature>
<reference evidence="4 5" key="1">
    <citation type="journal article" date="2014" name="FEMS Microbiol. Ecol.">
        <title>Sphaerotilus natans encrusted with nanoball-shaped Fe(III) oxide minerals formed by nitrate-reducing mixotrophic Fe(II) oxidation.</title>
        <authorList>
            <person name="Park S."/>
            <person name="Kim D.H."/>
            <person name="Lee J.H."/>
            <person name="Hur H.G."/>
        </authorList>
    </citation>
    <scope>NUCLEOTIDE SEQUENCE [LARGE SCALE GENOMIC DNA]</scope>
    <source>
        <strain evidence="4 5">DSM 6575</strain>
    </source>
</reference>
<dbReference type="EMBL" id="AZRA01000100">
    <property type="protein sequence ID" value="KDB51098.1"/>
    <property type="molecule type" value="Genomic_DNA"/>
</dbReference>
<dbReference type="InterPro" id="IPR039393">
    <property type="entry name" value="Rhizopine-oxygenase-like"/>
</dbReference>
<keyword evidence="2" id="KW-1133">Transmembrane helix</keyword>
<feature type="region of interest" description="Disordered" evidence="1">
    <location>
        <begin position="1"/>
        <end position="39"/>
    </location>
</feature>
<name>A0A059KJ33_9BURK</name>
<feature type="transmembrane region" description="Helical" evidence="2">
    <location>
        <begin position="115"/>
        <end position="135"/>
    </location>
</feature>